<dbReference type="EMBL" id="CADCTU010000419">
    <property type="protein sequence ID" value="CAA9317158.1"/>
    <property type="molecule type" value="Genomic_DNA"/>
</dbReference>
<dbReference type="GO" id="GO:0016740">
    <property type="term" value="F:transferase activity"/>
    <property type="evidence" value="ECO:0007669"/>
    <property type="project" value="UniProtKB-KW"/>
</dbReference>
<organism evidence="1">
    <name type="scientific">uncultured Gemmatimonadaceae bacterium</name>
    <dbReference type="NCBI Taxonomy" id="246130"/>
    <lineage>
        <taxon>Bacteria</taxon>
        <taxon>Pseudomonadati</taxon>
        <taxon>Gemmatimonadota</taxon>
        <taxon>Gemmatimonadia</taxon>
        <taxon>Gemmatimonadales</taxon>
        <taxon>Gemmatimonadaceae</taxon>
        <taxon>environmental samples</taxon>
    </lineage>
</organism>
<protein>
    <submittedName>
        <fullName evidence="1">NAD synthetase / Glutamine amidotransferase chain of NAD synthetase</fullName>
        <ecNumber evidence="1">6.3.1.5</ecNumber>
    </submittedName>
</protein>
<name>A0A6J4L1U9_9BACT</name>
<accession>A0A6J4L1U9</accession>
<keyword evidence="1" id="KW-0808">Transferase</keyword>
<evidence type="ECO:0000313" key="1">
    <source>
        <dbReference type="EMBL" id="CAA9317158.1"/>
    </source>
</evidence>
<sequence length="71" mass="7485">MSRLLTLAIAQFRPRKGDYAANLARVGEIFAQVDALAPRPGLLQLPETALTGYFVEGGVRDLAVTAGTLAA</sequence>
<dbReference type="SUPFAM" id="SSF56317">
    <property type="entry name" value="Carbon-nitrogen hydrolase"/>
    <property type="match status" value="1"/>
</dbReference>
<gene>
    <name evidence="1" type="ORF">AVDCRST_MAG11-1832</name>
</gene>
<reference evidence="1" key="1">
    <citation type="submission" date="2020-02" db="EMBL/GenBank/DDBJ databases">
        <authorList>
            <person name="Meier V. D."/>
        </authorList>
    </citation>
    <scope>NUCLEOTIDE SEQUENCE</scope>
    <source>
        <strain evidence="1">AVDCRST_MAG11</strain>
    </source>
</reference>
<dbReference type="EC" id="6.3.1.5" evidence="1"/>
<keyword evidence="1" id="KW-0315">Glutamine amidotransferase</keyword>
<proteinExistence type="predicted"/>
<feature type="non-terminal residue" evidence="1">
    <location>
        <position position="71"/>
    </location>
</feature>
<dbReference type="GO" id="GO:0008795">
    <property type="term" value="F:NAD+ synthase activity"/>
    <property type="evidence" value="ECO:0007669"/>
    <property type="project" value="UniProtKB-EC"/>
</dbReference>
<keyword evidence="1" id="KW-0436">Ligase</keyword>
<dbReference type="InterPro" id="IPR036526">
    <property type="entry name" value="C-N_Hydrolase_sf"/>
</dbReference>
<dbReference type="Gene3D" id="3.60.110.10">
    <property type="entry name" value="Carbon-nitrogen hydrolase"/>
    <property type="match status" value="1"/>
</dbReference>
<dbReference type="AlphaFoldDB" id="A0A6J4L1U9"/>